<organism evidence="2 3">
    <name type="scientific">Aspergillus oryzae</name>
    <name type="common">Yellow koji mold</name>
    <dbReference type="NCBI Taxonomy" id="5062"/>
    <lineage>
        <taxon>Eukaryota</taxon>
        <taxon>Fungi</taxon>
        <taxon>Dikarya</taxon>
        <taxon>Ascomycota</taxon>
        <taxon>Pezizomycotina</taxon>
        <taxon>Eurotiomycetes</taxon>
        <taxon>Eurotiomycetidae</taxon>
        <taxon>Eurotiales</taxon>
        <taxon>Aspergillaceae</taxon>
        <taxon>Aspergillus</taxon>
        <taxon>Aspergillus subgen. Circumdati</taxon>
    </lineage>
</organism>
<sequence length="562" mass="63667">MGSELGVNPNSKPRVSYTPVSIWWVCWGCTWTTVIALGMAYLIAHRNTPALRVRGLALSLSAIVVLHIYWLSVQFGTMIGALMPGDVEYWIMGTYLPCGIALFHLSNSQFLYVAKLQRKYVNYDSRCIRPATSLRPKANVLCQFHRLGHTPKLFIIICISLLCQLTLTVLMWVISRKWHSSWGIPGTEVYGTEMEQKSEMGRGWEWWPSIFWQSFWSWIFAPIVLWKSRRIYDTQGWRVQTLGCAIANLHATPMWLVALYVPAMESVNQYWLPPQWICLSILVIEIFTIIIPCWEVRRRGASAERMSSLITQKKLQHKKAISRFNSLSPTSTIANTVTLDLETDNNSVDMISDARNNTLTLNSLDYILEQDPAPLQTFAALHDFSGENIAFLVSVSHWKSSLQQAIRNSTTPGGDCFTGLIREHFNRALRIYVDFISVYHAEFPVNISSKDLKRLEAVFEGPTRALYGDMRDVDPATPFEASDNSSKARLSPASLEGAEQVSQVTNIFYTGDVPETFSTTIFDDAQDSIKYLVLTNTWPKFVRTLQSLADSSDIVGIDMKTV</sequence>
<dbReference type="OrthoDB" id="5313079at2759"/>
<feature type="transmembrane region" description="Helical" evidence="1">
    <location>
        <begin position="56"/>
        <end position="83"/>
    </location>
</feature>
<comment type="caution">
    <text evidence="2">The sequence shown here is derived from an EMBL/GenBank/DDBJ whole genome shotgun (WGS) entry which is preliminary data.</text>
</comment>
<gene>
    <name evidence="2" type="ORF">OAory_01014020</name>
</gene>
<dbReference type="VEuPathDB" id="FungiDB:AO090166000020"/>
<feature type="transmembrane region" description="Helical" evidence="1">
    <location>
        <begin position="89"/>
        <end position="113"/>
    </location>
</feature>
<feature type="transmembrane region" description="Helical" evidence="1">
    <location>
        <begin position="210"/>
        <end position="227"/>
    </location>
</feature>
<dbReference type="PANTHER" id="PTHR10845:SF268">
    <property type="entry name" value="RGS DOMAIN-CONTAINING PROTEIN"/>
    <property type="match status" value="1"/>
</dbReference>
<keyword evidence="1" id="KW-0472">Membrane</keyword>
<dbReference type="PANTHER" id="PTHR10845">
    <property type="entry name" value="REGULATOR OF G PROTEIN SIGNALING"/>
    <property type="match status" value="1"/>
</dbReference>
<feature type="transmembrane region" description="Helical" evidence="1">
    <location>
        <begin position="273"/>
        <end position="296"/>
    </location>
</feature>
<dbReference type="SUPFAM" id="SSF48097">
    <property type="entry name" value="Regulator of G-protein signaling, RGS"/>
    <property type="match status" value="1"/>
</dbReference>
<evidence type="ECO:0000313" key="2">
    <source>
        <dbReference type="EMBL" id="OOO13653.1"/>
    </source>
</evidence>
<keyword evidence="1" id="KW-1133">Transmembrane helix</keyword>
<evidence type="ECO:0008006" key="4">
    <source>
        <dbReference type="Google" id="ProtNLM"/>
    </source>
</evidence>
<dbReference type="EMBL" id="MKZY01000002">
    <property type="protein sequence ID" value="OOO13653.1"/>
    <property type="molecule type" value="Genomic_DNA"/>
</dbReference>
<feature type="transmembrane region" description="Helical" evidence="1">
    <location>
        <begin position="239"/>
        <end position="261"/>
    </location>
</feature>
<dbReference type="eggNOG" id="ENOG502SM9E">
    <property type="taxonomic scope" value="Eukaryota"/>
</dbReference>
<dbReference type="InterPro" id="IPR036305">
    <property type="entry name" value="RGS_sf"/>
</dbReference>
<feature type="transmembrane region" description="Helical" evidence="1">
    <location>
        <begin position="20"/>
        <end position="44"/>
    </location>
</feature>
<accession>A0A1S9DX60</accession>
<dbReference type="Proteomes" id="UP000190312">
    <property type="component" value="Unassembled WGS sequence"/>
</dbReference>
<name>A0A1S9DX60_ASPOZ</name>
<feature type="transmembrane region" description="Helical" evidence="1">
    <location>
        <begin position="153"/>
        <end position="174"/>
    </location>
</feature>
<reference evidence="2 3" key="1">
    <citation type="submission" date="2016-10" db="EMBL/GenBank/DDBJ databases">
        <title>Genome sequencing of Aspergillus oryzae BCC7051.</title>
        <authorList>
            <person name="Thammarongtham C."/>
            <person name="Vorapreeda T."/>
            <person name="Nookaew I."/>
            <person name="Srisuk T."/>
            <person name="Land M."/>
            <person name="Jeennor S."/>
            <person name="Laoteng K."/>
        </authorList>
    </citation>
    <scope>NUCLEOTIDE SEQUENCE [LARGE SCALE GENOMIC DNA]</scope>
    <source>
        <strain evidence="2 3">BCC7051</strain>
    </source>
</reference>
<evidence type="ECO:0000256" key="1">
    <source>
        <dbReference type="SAM" id="Phobius"/>
    </source>
</evidence>
<proteinExistence type="predicted"/>
<keyword evidence="1" id="KW-0812">Transmembrane</keyword>
<dbReference type="InterPro" id="IPR044926">
    <property type="entry name" value="RGS_subdomain_2"/>
</dbReference>
<evidence type="ECO:0000313" key="3">
    <source>
        <dbReference type="Proteomes" id="UP000190312"/>
    </source>
</evidence>
<dbReference type="Gene3D" id="1.10.167.10">
    <property type="entry name" value="Regulator of G-protein Signalling 4, domain 2"/>
    <property type="match status" value="1"/>
</dbReference>
<dbReference type="AlphaFoldDB" id="A0A1S9DX60"/>
<protein>
    <recommendedName>
        <fullName evidence="4">RGS domain-containing protein</fullName>
    </recommendedName>
</protein>